<evidence type="ECO:0000256" key="17">
    <source>
        <dbReference type="ARBA" id="ARBA00023242"/>
    </source>
</evidence>
<dbReference type="SUPFAM" id="SSF82215">
    <property type="entry name" value="C-terminal autoproteolytic domain of nucleoporin nup98"/>
    <property type="match status" value="1"/>
</dbReference>
<evidence type="ECO:0000256" key="13">
    <source>
        <dbReference type="ARBA" id="ARBA00022927"/>
    </source>
</evidence>
<evidence type="ECO:0000256" key="10">
    <source>
        <dbReference type="ARBA" id="ARBA00022813"/>
    </source>
</evidence>
<keyword evidence="16" id="KW-0472">Membrane</keyword>
<feature type="compositionally biased region" description="Polar residues" evidence="18">
    <location>
        <begin position="730"/>
        <end position="739"/>
    </location>
</feature>
<dbReference type="Pfam" id="PF04096">
    <property type="entry name" value="Nucleoporin2"/>
    <property type="match status" value="1"/>
</dbReference>
<dbReference type="Pfam" id="PF21240">
    <property type="entry name" value="Nup98_GLEBS"/>
    <property type="match status" value="1"/>
</dbReference>
<feature type="compositionally biased region" description="Polar residues" evidence="18">
    <location>
        <begin position="1"/>
        <end position="23"/>
    </location>
</feature>
<organism evidence="20 21">
    <name type="scientific">Temnothorax curvispinosus</name>
    <dbReference type="NCBI Taxonomy" id="300111"/>
    <lineage>
        <taxon>Eukaryota</taxon>
        <taxon>Metazoa</taxon>
        <taxon>Ecdysozoa</taxon>
        <taxon>Arthropoda</taxon>
        <taxon>Hexapoda</taxon>
        <taxon>Insecta</taxon>
        <taxon>Pterygota</taxon>
        <taxon>Neoptera</taxon>
        <taxon>Endopterygota</taxon>
        <taxon>Hymenoptera</taxon>
        <taxon>Apocrita</taxon>
        <taxon>Aculeata</taxon>
        <taxon>Formicoidea</taxon>
        <taxon>Formicidae</taxon>
        <taxon>Myrmicinae</taxon>
        <taxon>Temnothorax</taxon>
    </lineage>
</organism>
<dbReference type="PANTHER" id="PTHR23198">
    <property type="entry name" value="NUCLEOPORIN"/>
    <property type="match status" value="1"/>
</dbReference>
<dbReference type="InterPro" id="IPR037665">
    <property type="entry name" value="Nucleoporin_S59-like"/>
</dbReference>
<keyword evidence="17" id="KW-0539">Nucleus</keyword>
<dbReference type="PANTHER" id="PTHR23198:SF6">
    <property type="entry name" value="NUCLEAR PORE COMPLEX PROTEIN NUP98-NUP96"/>
    <property type="match status" value="1"/>
</dbReference>
<feature type="region of interest" description="Disordered" evidence="18">
    <location>
        <begin position="52"/>
        <end position="95"/>
    </location>
</feature>
<keyword evidence="13" id="KW-0653">Protein transport</keyword>
<dbReference type="GO" id="GO:0006405">
    <property type="term" value="P:RNA export from nucleus"/>
    <property type="evidence" value="ECO:0007669"/>
    <property type="project" value="TreeGrafter"/>
</dbReference>
<accession>A0A6J1RH11</accession>
<evidence type="ECO:0000256" key="16">
    <source>
        <dbReference type="ARBA" id="ARBA00023136"/>
    </source>
</evidence>
<evidence type="ECO:0000256" key="2">
    <source>
        <dbReference type="ARBA" id="ARBA00004620"/>
    </source>
</evidence>
<keyword evidence="10" id="KW-0068">Autocatalytic cleavage</keyword>
<evidence type="ECO:0000256" key="8">
    <source>
        <dbReference type="ARBA" id="ARBA00022737"/>
    </source>
</evidence>
<evidence type="ECO:0000256" key="9">
    <source>
        <dbReference type="ARBA" id="ARBA00022801"/>
    </source>
</evidence>
<feature type="compositionally biased region" description="Basic and acidic residues" evidence="18">
    <location>
        <begin position="685"/>
        <end position="704"/>
    </location>
</feature>
<evidence type="ECO:0000256" key="4">
    <source>
        <dbReference type="ARBA" id="ARBA00008926"/>
    </source>
</evidence>
<dbReference type="FunFam" id="3.30.1610.10:FF:000001">
    <property type="entry name" value="Nuclear pore complex protein Nup98-Nup96"/>
    <property type="match status" value="1"/>
</dbReference>
<dbReference type="InterPro" id="IPR021967">
    <property type="entry name" value="Nup98_C"/>
</dbReference>
<feature type="compositionally biased region" description="Polar residues" evidence="18">
    <location>
        <begin position="67"/>
        <end position="83"/>
    </location>
</feature>
<dbReference type="PROSITE" id="PS51434">
    <property type="entry name" value="NUP_C"/>
    <property type="match status" value="1"/>
</dbReference>
<proteinExistence type="inferred from homology"/>
<dbReference type="GO" id="GO:0034398">
    <property type="term" value="P:telomere tethering at nuclear periphery"/>
    <property type="evidence" value="ECO:0007669"/>
    <property type="project" value="TreeGrafter"/>
</dbReference>
<dbReference type="GO" id="GO:0044614">
    <property type="term" value="C:nuclear pore cytoplasmic filaments"/>
    <property type="evidence" value="ECO:0007669"/>
    <property type="project" value="TreeGrafter"/>
</dbReference>
<evidence type="ECO:0000256" key="3">
    <source>
        <dbReference type="ARBA" id="ARBA00004642"/>
    </source>
</evidence>
<dbReference type="GO" id="GO:0017056">
    <property type="term" value="F:structural constituent of nuclear pore"/>
    <property type="evidence" value="ECO:0007669"/>
    <property type="project" value="InterPro"/>
</dbReference>
<sequence>MFGQTGNTSFSGFSTATQNSPFGQSAFGKPITTTSFGSGATPVFGSNNTSSLFSSKPTGSTTGGLFGNTTTPPAFRQPTNTQPSFGGFGTTNTSTNLFGTQQNAGTNLFGTSTGTSAFGQANKPGFNFGTTSGTNLFGQPQQNAQQTTPFGQANTTTNTNLFGTTTGFGNTNPTTVPAGTAVKFTPVITTDSMSKNGISHSISARHCCIASMKEYESKSYEELRFEDYQLGRKGPQTGLFGTSAQTSPFGSTSAGTSTAGTGFGSMTGGFGTTSQSGSTGLFGKPITNFGTPATTTTNSFAFNSTPTTNLFGTNTQTKPFGTAAPTPLFGTSSTNQTAGTGFGSINTGQNTGFGSAFGSTQPNQSIGLFNQNKSAFNIPSTSTSTGFTGFGQPATNTTTPLFGNKTTTTGFGTTSTFGAAAPSTFGTNTGFNSGTNPGSSLFNSSFKPAGQTSGFSFGATPASSTGLGTNTGLSLGGGSSLFGQQKPGSLFGNTGNNTTFNNPGTFGSSTFGTSSNMMSGTGVGLLNGGAVSNQAKANGSVPVHQQILALVSAPFGDSPLLKNLLPASGKTEELLKPTNPASKVLNSPQYRVTANNKSPKIKARVVSSAQLSKKSLFDGLEEEDPVITEAFQPRPSAKRLVLRPKSATNSSVQSPTENGESVTRNGTAEDRADTSNVVHSNNIEVNDKENHSQDNNRLANDRRSSTSWLKSTLPQKNKISDDELLEGQRSPFSGTNVPEEVNNTVAELRSQNSTSSINRSEIINSIEVPLNSTFDEKNSANLTMPNAESGQETDESSLLMLQSNWSVNMAKVTLRRAGYYTIPSLDKLDDFVCGETCVVPNFTIGREGYGNVYFPDSFDVYGLNLDEIVHFRHKEVIIYPDDEKKPPVGQGLNRRAQVTLDKVWPHDKSLHEPITDPQRLAAMNYEGKLRRVSAKHDTRFLEYRPETGSWVFKVDHFSKYGLSDSDEDDNQIPPISEAKKLKGFPAPVQKGKPIDPSTATNKEAINGMMINGTLESMKIGNGKEHPNIVENNFLGKTPISRFAYNDHSYKERGMIVSPGGETPFGRSGFVPGDYNYEKRMTVSPVGDNARVTGTDSHKLQLMKASFFDVNDEDVNEEANNGIFPSVQKTLIRYFPDVTEAKSDEAPYNATTLRTTLVAHETLFSTCSPENVLSTSSRISHLPRIGARDKQIIERAIPPPVVTPVTSVLKYHYEVVPLEESRLNRLRFRCIADAGIYMGRTFRPSWGAGLTLLSLSTQEQATKMQLRSTFSQLSRYLSGRLADDISSTVIVQRLQILGGDEYDTKTFKDSIERHLRIQLDHCVMGHEGDCPTFDVATDSANEALQLHCTLAQDLAEQEQRPSEDANDEQMQCGSASEKSFRQYASIVWTLCVALWGNYADQDMADNANEEHYNVMVRREAVGDWLRNVVQKTVEREIKSIDGETKNSHEKIILSLLSACKLEDACQEARKAGDHCLALLMAQLRSGATVKKLIKQQLALWQETDVDENLTIDRLKLFMLVAGEPLISSKHGTINVCEDLDWKRAFATHLWYLSPPTCSITDALDLYEMSFNATEAQGYAAVPEPEYRENEYDAELSNGKRIHDLCFHLLKLYCTGNHDLGELLNPLSYTANPLDYRLSWLVQQTLVALGYTHLSDHVAALTHTNFATQLEAHGLWHWAIFVVLHLRDSSRRRAAVQDLLLRHIEIDDTPEYIKHEQFLKEELGISSVWIHQAKAIKSSVNKRYGEAAWYYIQAEQWTQAHEIIIEHLAADAIINENYEYLKSLLSPLVPIEYSGTISGWSHQGQLLWEYMEITSEIQSLLKSAPDYRGLTYQLEALKPRLTGLCNKIDQFPCPTAKHRLCQAEIAKRTVHLARNMLLLQKNEQRSVTKLLVRLISQLPLPEDYAQQELRPTVNMRVTEIMP</sequence>
<keyword evidence="14" id="KW-0811">Translocation</keyword>
<dbReference type="OrthoDB" id="3797628at2759"/>
<evidence type="ECO:0000256" key="18">
    <source>
        <dbReference type="SAM" id="MobiDB-lite"/>
    </source>
</evidence>
<evidence type="ECO:0000313" key="20">
    <source>
        <dbReference type="Proteomes" id="UP000504618"/>
    </source>
</evidence>
<dbReference type="GO" id="GO:0006606">
    <property type="term" value="P:protein import into nucleus"/>
    <property type="evidence" value="ECO:0007669"/>
    <property type="project" value="TreeGrafter"/>
</dbReference>
<evidence type="ECO:0000256" key="1">
    <source>
        <dbReference type="ARBA" id="ARBA00004567"/>
    </source>
</evidence>
<dbReference type="GO" id="GO:0006508">
    <property type="term" value="P:proteolysis"/>
    <property type="evidence" value="ECO:0007669"/>
    <property type="project" value="UniProtKB-KW"/>
</dbReference>
<evidence type="ECO:0000256" key="7">
    <source>
        <dbReference type="ARBA" id="ARBA00022670"/>
    </source>
</evidence>
<keyword evidence="9" id="KW-0378">Hydrolase</keyword>
<dbReference type="Pfam" id="PF12110">
    <property type="entry name" value="Nup96"/>
    <property type="match status" value="1"/>
</dbReference>
<gene>
    <name evidence="21" type="primary">LOC112468602</name>
</gene>
<feature type="domain" description="Peptidase S59" evidence="19">
    <location>
        <begin position="816"/>
        <end position="957"/>
    </location>
</feature>
<evidence type="ECO:0000313" key="21">
    <source>
        <dbReference type="RefSeq" id="XP_024893623.1"/>
    </source>
</evidence>
<name>A0A6J1RH11_9HYME</name>
<dbReference type="InterPro" id="IPR007230">
    <property type="entry name" value="Nup98_auto-Pept-S59_dom"/>
</dbReference>
<evidence type="ECO:0000256" key="11">
    <source>
        <dbReference type="ARBA" id="ARBA00022816"/>
    </source>
</evidence>
<feature type="compositionally biased region" description="Polar residues" evidence="18">
    <location>
        <begin position="705"/>
        <end position="717"/>
    </location>
</feature>
<dbReference type="Proteomes" id="UP000504618">
    <property type="component" value="Unplaced"/>
</dbReference>
<evidence type="ECO:0000256" key="6">
    <source>
        <dbReference type="ARBA" id="ARBA00022448"/>
    </source>
</evidence>
<feature type="region of interest" description="Disordered" evidence="18">
    <location>
        <begin position="1"/>
        <end position="26"/>
    </location>
</feature>
<dbReference type="GO" id="GO:0008236">
    <property type="term" value="F:serine-type peptidase activity"/>
    <property type="evidence" value="ECO:0007669"/>
    <property type="project" value="UniProtKB-KW"/>
</dbReference>
<evidence type="ECO:0000256" key="14">
    <source>
        <dbReference type="ARBA" id="ARBA00023010"/>
    </source>
</evidence>
<evidence type="ECO:0000256" key="12">
    <source>
        <dbReference type="ARBA" id="ARBA00022825"/>
    </source>
</evidence>
<keyword evidence="11" id="KW-0509">mRNA transport</keyword>
<keyword evidence="7" id="KW-0645">Protease</keyword>
<reference evidence="21" key="1">
    <citation type="submission" date="2025-08" db="UniProtKB">
        <authorList>
            <consortium name="RefSeq"/>
        </authorList>
    </citation>
    <scope>IDENTIFICATION</scope>
    <source>
        <tissue evidence="21">Whole body</tissue>
    </source>
</reference>
<feature type="compositionally biased region" description="Polar residues" evidence="18">
    <location>
        <begin position="646"/>
        <end position="666"/>
    </location>
</feature>
<comment type="subcellular location">
    <subcellularLocation>
        <location evidence="2">Nucleus membrane</location>
        <topology evidence="2">Peripheral membrane protein</topology>
        <orientation evidence="2">Nucleoplasmic side</orientation>
    </subcellularLocation>
    <subcellularLocation>
        <location evidence="1">Nucleus</location>
        <location evidence="1">Nuclear pore complex</location>
    </subcellularLocation>
    <subcellularLocation>
        <location evidence="3">Nucleus</location>
        <location evidence="3">Nucleoplasm</location>
    </subcellularLocation>
</comment>
<dbReference type="GO" id="GO:0051028">
    <property type="term" value="P:mRNA transport"/>
    <property type="evidence" value="ECO:0007669"/>
    <property type="project" value="UniProtKB-KW"/>
</dbReference>
<evidence type="ECO:0000259" key="19">
    <source>
        <dbReference type="PROSITE" id="PS51434"/>
    </source>
</evidence>
<dbReference type="Gene3D" id="3.30.1610.10">
    <property type="entry name" value="Peptidase S59, nucleoporin"/>
    <property type="match status" value="1"/>
</dbReference>
<keyword evidence="20" id="KW-1185">Reference proteome</keyword>
<keyword evidence="6" id="KW-0813">Transport</keyword>
<dbReference type="GO" id="GO:0003723">
    <property type="term" value="F:RNA binding"/>
    <property type="evidence" value="ECO:0007669"/>
    <property type="project" value="TreeGrafter"/>
</dbReference>
<dbReference type="Gene3D" id="1.25.40.690">
    <property type="match status" value="1"/>
</dbReference>
<keyword evidence="15" id="KW-0906">Nuclear pore complex</keyword>
<dbReference type="GO" id="GO:0005654">
    <property type="term" value="C:nucleoplasm"/>
    <property type="evidence" value="ECO:0007669"/>
    <property type="project" value="UniProtKB-SubCell"/>
</dbReference>
<protein>
    <recommendedName>
        <fullName evidence="5">Nuclear pore complex protein Nup98-Nup96</fullName>
    </recommendedName>
</protein>
<dbReference type="GO" id="GO:0031965">
    <property type="term" value="C:nuclear membrane"/>
    <property type="evidence" value="ECO:0007669"/>
    <property type="project" value="UniProtKB-SubCell"/>
</dbReference>
<dbReference type="FunFam" id="1.10.10.2360:FF:000001">
    <property type="entry name" value="Nuclear pore complex protein Nup98-Nup96"/>
    <property type="match status" value="1"/>
</dbReference>
<evidence type="ECO:0000256" key="15">
    <source>
        <dbReference type="ARBA" id="ARBA00023132"/>
    </source>
</evidence>
<dbReference type="GeneID" id="112468602"/>
<dbReference type="RefSeq" id="XP_024893623.1">
    <property type="nucleotide sequence ID" value="XM_025037855.1"/>
</dbReference>
<feature type="compositionally biased region" description="Polar residues" evidence="18">
    <location>
        <begin position="674"/>
        <end position="684"/>
    </location>
</feature>
<dbReference type="CTD" id="42816"/>
<dbReference type="Gene3D" id="1.10.10.2360">
    <property type="match status" value="1"/>
</dbReference>
<dbReference type="GO" id="GO:0000973">
    <property type="term" value="P:post-transcriptional tethering of RNA polymerase II gene DNA at nuclear periphery"/>
    <property type="evidence" value="ECO:0007669"/>
    <property type="project" value="TreeGrafter"/>
</dbReference>
<feature type="region of interest" description="Disordered" evidence="18">
    <location>
        <begin position="637"/>
        <end position="739"/>
    </location>
</feature>
<dbReference type="InterPro" id="IPR036903">
    <property type="entry name" value="Nup98_auto-Pept-S59_dom_sf"/>
</dbReference>
<keyword evidence="12" id="KW-0720">Serine protease</keyword>
<evidence type="ECO:0000256" key="5">
    <source>
        <dbReference type="ARBA" id="ARBA00013472"/>
    </source>
</evidence>
<comment type="similarity">
    <text evidence="4">Belongs to the nucleoporin GLFG family.</text>
</comment>
<keyword evidence="8" id="KW-0677">Repeat</keyword>
<dbReference type="GO" id="GO:0008139">
    <property type="term" value="F:nuclear localization sequence binding"/>
    <property type="evidence" value="ECO:0007669"/>
    <property type="project" value="TreeGrafter"/>
</dbReference>